<keyword evidence="3" id="KW-1185">Reference proteome</keyword>
<dbReference type="NCBIfam" id="NF008712">
    <property type="entry name" value="PRK11715.1-1"/>
    <property type="match status" value="1"/>
</dbReference>
<evidence type="ECO:0000313" key="3">
    <source>
        <dbReference type="Proteomes" id="UP001162741"/>
    </source>
</evidence>
<dbReference type="EMBL" id="CP107006">
    <property type="protein sequence ID" value="UYQ93103.1"/>
    <property type="molecule type" value="Genomic_DNA"/>
</dbReference>
<feature type="transmembrane region" description="Helical" evidence="1">
    <location>
        <begin position="344"/>
        <end position="366"/>
    </location>
</feature>
<reference evidence="2" key="1">
    <citation type="submission" date="2022-10" db="EMBL/GenBank/DDBJ databases">
        <title>Chitinophaga sp. nov., isolated from soil.</title>
        <authorList>
            <person name="Jeon C.O."/>
        </authorList>
    </citation>
    <scope>NUCLEOTIDE SEQUENCE</scope>
    <source>
        <strain evidence="2">R8</strain>
    </source>
</reference>
<proteinExistence type="predicted"/>
<accession>A0ABY6J0N1</accession>
<keyword evidence="1" id="KW-0812">Transmembrane</keyword>
<dbReference type="Pfam" id="PF06123">
    <property type="entry name" value="CreD"/>
    <property type="match status" value="1"/>
</dbReference>
<protein>
    <submittedName>
        <fullName evidence="2">Cell envelope integrity protein CreD</fullName>
    </submittedName>
</protein>
<keyword evidence="1" id="KW-1133">Transmembrane helix</keyword>
<feature type="transmembrane region" description="Helical" evidence="1">
    <location>
        <begin position="290"/>
        <end position="307"/>
    </location>
</feature>
<sequence length="430" mass="47579">MEESWVKRYAYIIKAALILIMIVVLLVPLAMTEAMIRERSYRQEEAIREVSGKWGQAQTVTGPVLVVPYKKGNAVNYAYFLPEELNVDGDLVSENRQRGIYNIAVYNSNIKLNGRFKPLSTEGLSLGADTLSLNDAFLAVGITDLRGINKELKASWDGRDIKFIPGLPNSEVLSSGIHAKMSLQPDDSGHTFSLNLALRGSEQFSCSPLGANTKVSVRSNWRTPSFDGAVLPETHSIGKDSGFVAKWETLGIGRTFPQEWTGNNIKINSSDITVKLFPAIDTYQQSLRSVKYSVLIIGLTFLLFYFIELLQGRAVHPLQYMLIGLALCIFYTLLIAISEQLNFTIAYAIAATMTVGLITFYLSSVFKNTRTGLVIGGALGGLYAFLYVIIRSEDQALLMGSIGLFVTLAVVMFISRRIRWEKLSAPTISQ</sequence>
<dbReference type="PANTHER" id="PTHR30092:SF0">
    <property type="entry name" value="INNER MEMBRANE PROTEIN CRED"/>
    <property type="match status" value="1"/>
</dbReference>
<evidence type="ECO:0000256" key="1">
    <source>
        <dbReference type="SAM" id="Phobius"/>
    </source>
</evidence>
<feature type="transmembrane region" description="Helical" evidence="1">
    <location>
        <begin position="396"/>
        <end position="414"/>
    </location>
</feature>
<organism evidence="2 3">
    <name type="scientific">Chitinophaga horti</name>
    <dbReference type="NCBI Taxonomy" id="2920382"/>
    <lineage>
        <taxon>Bacteria</taxon>
        <taxon>Pseudomonadati</taxon>
        <taxon>Bacteroidota</taxon>
        <taxon>Chitinophagia</taxon>
        <taxon>Chitinophagales</taxon>
        <taxon>Chitinophagaceae</taxon>
        <taxon>Chitinophaga</taxon>
    </lineage>
</organism>
<dbReference type="PANTHER" id="PTHR30092">
    <property type="entry name" value="INNER MEMBRANE PROTEIN CRED"/>
    <property type="match status" value="1"/>
</dbReference>
<keyword evidence="1" id="KW-0472">Membrane</keyword>
<dbReference type="Proteomes" id="UP001162741">
    <property type="component" value="Chromosome"/>
</dbReference>
<feature type="transmembrane region" description="Helical" evidence="1">
    <location>
        <begin position="319"/>
        <end position="338"/>
    </location>
</feature>
<evidence type="ECO:0000313" key="2">
    <source>
        <dbReference type="EMBL" id="UYQ93103.1"/>
    </source>
</evidence>
<gene>
    <name evidence="2" type="primary">creD</name>
    <name evidence="2" type="ORF">MKQ68_23765</name>
</gene>
<dbReference type="InterPro" id="IPR010364">
    <property type="entry name" value="Uncharacterised_IM_CreD"/>
</dbReference>
<dbReference type="RefSeq" id="WP_244836805.1">
    <property type="nucleotide sequence ID" value="NZ_CP107006.1"/>
</dbReference>
<name>A0ABY6J0N1_9BACT</name>
<feature type="transmembrane region" description="Helical" evidence="1">
    <location>
        <begin position="373"/>
        <end position="390"/>
    </location>
</feature>
<dbReference type="PIRSF" id="PIRSF004548">
    <property type="entry name" value="CreD"/>
    <property type="match status" value="1"/>
</dbReference>
<feature type="transmembrane region" description="Helical" evidence="1">
    <location>
        <begin position="12"/>
        <end position="31"/>
    </location>
</feature>